<dbReference type="Proteomes" id="UP000886884">
    <property type="component" value="Unassembled WGS sequence"/>
</dbReference>
<organism evidence="1 2">
    <name type="scientific">Candidatus Ornithocaccomicrobium faecavium</name>
    <dbReference type="NCBI Taxonomy" id="2840890"/>
    <lineage>
        <taxon>Bacteria</taxon>
        <taxon>Bacillati</taxon>
        <taxon>Bacillota</taxon>
        <taxon>Clostridia</taxon>
        <taxon>Candidatus Ornithocaccomicrobium</taxon>
    </lineage>
</organism>
<reference evidence="1" key="2">
    <citation type="journal article" date="2021" name="PeerJ">
        <title>Extensive microbial diversity within the chicken gut microbiome revealed by metagenomics and culture.</title>
        <authorList>
            <person name="Gilroy R."/>
            <person name="Ravi A."/>
            <person name="Getino M."/>
            <person name="Pursley I."/>
            <person name="Horton D.L."/>
            <person name="Alikhan N.F."/>
            <person name="Baker D."/>
            <person name="Gharbi K."/>
            <person name="Hall N."/>
            <person name="Watson M."/>
            <person name="Adriaenssens E.M."/>
            <person name="Foster-Nyarko E."/>
            <person name="Jarju S."/>
            <person name="Secka A."/>
            <person name="Antonio M."/>
            <person name="Oren A."/>
            <person name="Chaudhuri R.R."/>
            <person name="La Ragione R."/>
            <person name="Hildebrand F."/>
            <person name="Pallen M.J."/>
        </authorList>
    </citation>
    <scope>NUCLEOTIDE SEQUENCE</scope>
    <source>
        <strain evidence="1">CHK183-6373</strain>
    </source>
</reference>
<reference evidence="1" key="1">
    <citation type="submission" date="2020-10" db="EMBL/GenBank/DDBJ databases">
        <authorList>
            <person name="Gilroy R."/>
        </authorList>
    </citation>
    <scope>NUCLEOTIDE SEQUENCE</scope>
    <source>
        <strain evidence="1">CHK183-6373</strain>
    </source>
</reference>
<accession>A0A9D1P574</accession>
<dbReference type="SUPFAM" id="SSF48239">
    <property type="entry name" value="Terpenoid cyclases/Protein prenyltransferases"/>
    <property type="match status" value="1"/>
</dbReference>
<name>A0A9D1P574_9FIRM</name>
<dbReference type="InterPro" id="IPR024227">
    <property type="entry name" value="DUF3795"/>
</dbReference>
<dbReference type="Pfam" id="PF12675">
    <property type="entry name" value="DUF3795"/>
    <property type="match status" value="1"/>
</dbReference>
<evidence type="ECO:0000313" key="2">
    <source>
        <dbReference type="Proteomes" id="UP000886884"/>
    </source>
</evidence>
<evidence type="ECO:0000313" key="1">
    <source>
        <dbReference type="EMBL" id="HIV26670.1"/>
    </source>
</evidence>
<comment type="caution">
    <text evidence="1">The sequence shown here is derived from an EMBL/GenBank/DDBJ whole genome shotgun (WGS) entry which is preliminary data.</text>
</comment>
<gene>
    <name evidence="1" type="ORF">IAA64_01765</name>
</gene>
<protein>
    <submittedName>
        <fullName evidence="1">DUF3795 domain-containing protein</fullName>
    </submittedName>
</protein>
<proteinExistence type="predicted"/>
<dbReference type="AlphaFoldDB" id="A0A9D1P574"/>
<dbReference type="EMBL" id="DVOT01000031">
    <property type="protein sequence ID" value="HIV26670.1"/>
    <property type="molecule type" value="Genomic_DNA"/>
</dbReference>
<sequence>MPSYKTGKWAKQILAQRREDGLWGNFHTLSCPVPGKNYTTEQAMRRLYYLGYTADDEVIQTALRRMEQCVKGELAIDGYFEKKHDWPFFEKLMLSAWLRIFEPQNETALEVAYQWAQIVEKAFSSGSYNREDDISAFVQWKGRKPKSGFETGFGMFYHAALLVGVLPPKTEDLFLDYCLSKPDGMFYIYDKPLNQPPERFASRSASCYFAAIEVLSRYAQAEEKLNFVRDWLYANQEENGQWDFGEKAKDGVYFPLSDRWDKETRRVDSTYRIGKFLSSPCYCGHDCSKCITYIATQKNDDALRVKSQQFYKETFKVELPIEKFNCMGGRSKNVFEFCKDCPFIACCNRHNVDSCNKCQEYPCKEILEYQAKYVNQCNQI</sequence>
<dbReference type="InterPro" id="IPR008930">
    <property type="entry name" value="Terpenoid_cyclase/PrenylTrfase"/>
</dbReference>